<feature type="region of interest" description="Disordered" evidence="3">
    <location>
        <begin position="1"/>
        <end position="92"/>
    </location>
</feature>
<dbReference type="STRING" id="36166.T1GMN3"/>
<dbReference type="EMBL" id="CAQQ02026378">
    <property type="status" value="NOT_ANNOTATED_CDS"/>
    <property type="molecule type" value="Genomic_DNA"/>
</dbReference>
<feature type="compositionally biased region" description="Basic and acidic residues" evidence="3">
    <location>
        <begin position="68"/>
        <end position="80"/>
    </location>
</feature>
<dbReference type="AlphaFoldDB" id="T1GMN3"/>
<keyword evidence="6" id="KW-1185">Reference proteome</keyword>
<organism evidence="5 6">
    <name type="scientific">Megaselia scalaris</name>
    <name type="common">Humpbacked fly</name>
    <name type="synonym">Phora scalaris</name>
    <dbReference type="NCBI Taxonomy" id="36166"/>
    <lineage>
        <taxon>Eukaryota</taxon>
        <taxon>Metazoa</taxon>
        <taxon>Ecdysozoa</taxon>
        <taxon>Arthropoda</taxon>
        <taxon>Hexapoda</taxon>
        <taxon>Insecta</taxon>
        <taxon>Pterygota</taxon>
        <taxon>Neoptera</taxon>
        <taxon>Endopterygota</taxon>
        <taxon>Diptera</taxon>
        <taxon>Brachycera</taxon>
        <taxon>Muscomorpha</taxon>
        <taxon>Platypezoidea</taxon>
        <taxon>Phoridae</taxon>
        <taxon>Megaseliini</taxon>
        <taxon>Megaselia</taxon>
    </lineage>
</organism>
<dbReference type="OMA" id="HLYEQKM"/>
<evidence type="ECO:0000256" key="1">
    <source>
        <dbReference type="ARBA" id="ARBA00010126"/>
    </source>
</evidence>
<comment type="similarity">
    <text evidence="1">Belongs to the NSRP1 family.</text>
</comment>
<protein>
    <recommendedName>
        <fullName evidence="4">Nuclear speckle splicing regulatory protein 1 N-terminal domain-containing protein</fullName>
    </recommendedName>
</protein>
<reference evidence="5" key="2">
    <citation type="submission" date="2015-06" db="UniProtKB">
        <authorList>
            <consortium name="EnsemblMetazoa"/>
        </authorList>
    </citation>
    <scope>IDENTIFICATION</scope>
</reference>
<feature type="region of interest" description="Disordered" evidence="3">
    <location>
        <begin position="192"/>
        <end position="235"/>
    </location>
</feature>
<evidence type="ECO:0000256" key="2">
    <source>
        <dbReference type="ARBA" id="ARBA00023054"/>
    </source>
</evidence>
<dbReference type="Proteomes" id="UP000015102">
    <property type="component" value="Unassembled WGS sequence"/>
</dbReference>
<evidence type="ECO:0000313" key="5">
    <source>
        <dbReference type="EnsemblMetazoa" id="MESCA004811-PA"/>
    </source>
</evidence>
<dbReference type="InterPro" id="IPR042816">
    <property type="entry name" value="Nsrp1"/>
</dbReference>
<evidence type="ECO:0000313" key="6">
    <source>
        <dbReference type="Proteomes" id="UP000015102"/>
    </source>
</evidence>
<dbReference type="GO" id="GO:0000381">
    <property type="term" value="P:regulation of alternative mRNA splicing, via spliceosome"/>
    <property type="evidence" value="ECO:0007669"/>
    <property type="project" value="InterPro"/>
</dbReference>
<dbReference type="HOGENOM" id="CLU_040467_1_1_1"/>
<feature type="compositionally biased region" description="Basic and acidic residues" evidence="3">
    <location>
        <begin position="410"/>
        <end position="465"/>
    </location>
</feature>
<feature type="compositionally biased region" description="Basic and acidic residues" evidence="3">
    <location>
        <begin position="392"/>
        <end position="402"/>
    </location>
</feature>
<reference evidence="6" key="1">
    <citation type="submission" date="2013-02" db="EMBL/GenBank/DDBJ databases">
        <authorList>
            <person name="Hughes D."/>
        </authorList>
    </citation>
    <scope>NUCLEOTIDE SEQUENCE</scope>
    <source>
        <strain>Durham</strain>
        <strain evidence="6">NC isolate 2 -- Noor lab</strain>
    </source>
</reference>
<feature type="compositionally biased region" description="Basic and acidic residues" evidence="3">
    <location>
        <begin position="337"/>
        <end position="348"/>
    </location>
</feature>
<accession>T1GMN3</accession>
<feature type="compositionally biased region" description="Basic and acidic residues" evidence="3">
    <location>
        <begin position="217"/>
        <end position="226"/>
    </location>
</feature>
<proteinExistence type="inferred from homology"/>
<dbReference type="EMBL" id="CAQQ02026376">
    <property type="status" value="NOT_ANNOTATED_CDS"/>
    <property type="molecule type" value="Genomic_DNA"/>
</dbReference>
<feature type="compositionally biased region" description="Low complexity" evidence="3">
    <location>
        <begin position="41"/>
        <end position="50"/>
    </location>
</feature>
<feature type="compositionally biased region" description="Basic and acidic residues" evidence="3">
    <location>
        <begin position="369"/>
        <end position="385"/>
    </location>
</feature>
<dbReference type="EMBL" id="CAQQ02026377">
    <property type="status" value="NOT_ANNOTATED_CDS"/>
    <property type="molecule type" value="Genomic_DNA"/>
</dbReference>
<dbReference type="InterPro" id="IPR018612">
    <property type="entry name" value="NSRP1_N"/>
</dbReference>
<feature type="region of interest" description="Disordered" evidence="3">
    <location>
        <begin position="337"/>
        <end position="356"/>
    </location>
</feature>
<dbReference type="PANTHER" id="PTHR31938">
    <property type="entry name" value="NUCLEAR SPECKLE SPLICING REGULATORY PROTEIN 1"/>
    <property type="match status" value="1"/>
</dbReference>
<dbReference type="EnsemblMetazoa" id="MESCA004811-RA">
    <property type="protein sequence ID" value="MESCA004811-PA"/>
    <property type="gene ID" value="MESCA004811"/>
</dbReference>
<sequence length="515" mass="59676">MGRLNGRNATQSDTEMTEDKPEENKIRYRRLEKMVSEDHSSSSSTSSSNGNGNGKDDKRYRRTQSVTRAEDIKTKEEKQRQSQPDKPIHRPRDSLFSWSSGFDNFTGFVNWAFLLLSIGGLRLCLENLLKRSDSNYDLFDAGERNGNELIPENIGMISQATNIMAIVFLPVAIIHVKSENFSLSKYGLIIPGQKPKEKPPPQKASVFGESSSDSDDDAPKFMERKKGPTMGPGMAEARRARLLQEKALEEDPTVFQYDEHFDEMEAKRNEVKEAKKKEVKKAKYINRLLEFADKRKIENERRIERQVQKEREAEGEEFKDKESFVTSAYRKKLEELRKAEEEEKREEYLESIGDVTKQRNLDGFYRHIFEQKTSEDSEKKTDEPKYVPIRSQKSDKKPEAKVRSYRKHHSSDDEKEAAKSESEEPAKSEDEEKENKKSEKEDPVKKDAIPASEEPKKAKKDEETFKVPQVLEKEEEEKPKPKPKIDKSLIWKKRTVGEVFDAAVQRYYERKAARA</sequence>
<name>T1GMN3_MEGSC</name>
<evidence type="ECO:0000259" key="4">
    <source>
        <dbReference type="Pfam" id="PF09745"/>
    </source>
</evidence>
<feature type="compositionally biased region" description="Basic and acidic residues" evidence="3">
    <location>
        <begin position="17"/>
        <end position="40"/>
    </location>
</feature>
<dbReference type="PANTHER" id="PTHR31938:SF4">
    <property type="entry name" value="NUCLEAR SPECKLE SPLICING REGULATORY PROTEIN 1"/>
    <property type="match status" value="1"/>
</dbReference>
<keyword evidence="2" id="KW-0175">Coiled coil</keyword>
<evidence type="ECO:0000256" key="3">
    <source>
        <dbReference type="SAM" id="MobiDB-lite"/>
    </source>
</evidence>
<feature type="region of interest" description="Disordered" evidence="3">
    <location>
        <begin position="369"/>
        <end position="483"/>
    </location>
</feature>
<dbReference type="Pfam" id="PF09745">
    <property type="entry name" value="NSRP1_N"/>
    <property type="match status" value="1"/>
</dbReference>
<feature type="domain" description="Nuclear speckle splicing regulatory protein 1 N-terminal" evidence="4">
    <location>
        <begin position="243"/>
        <end position="358"/>
    </location>
</feature>